<dbReference type="EC" id="3.5.2.7" evidence="1 7"/>
<keyword evidence="6 7" id="KW-0408">Iron</keyword>
<feature type="binding site" evidence="7">
    <location>
        <position position="77"/>
    </location>
    <ligand>
        <name>4-imidazolone-5-propanoate</name>
        <dbReference type="ChEBI" id="CHEBI:77893"/>
    </ligand>
</feature>
<feature type="binding site" evidence="7">
    <location>
        <position position="315"/>
    </location>
    <ligand>
        <name>N-formimidoyl-L-glutamate</name>
        <dbReference type="ChEBI" id="CHEBI:58928"/>
    </ligand>
</feature>
<dbReference type="GO" id="GO:0019557">
    <property type="term" value="P:L-histidine catabolic process to glutamate and formate"/>
    <property type="evidence" value="ECO:0007669"/>
    <property type="project" value="UniProtKB-UniPathway"/>
</dbReference>
<evidence type="ECO:0000313" key="10">
    <source>
        <dbReference type="Proteomes" id="UP000185766"/>
    </source>
</evidence>
<evidence type="ECO:0000256" key="7">
    <source>
        <dbReference type="HAMAP-Rule" id="MF_00372"/>
    </source>
</evidence>
<dbReference type="Gene3D" id="2.30.40.10">
    <property type="entry name" value="Urease, subunit C, domain 1"/>
    <property type="match status" value="1"/>
</dbReference>
<sequence length="403" mass="42594">MPASTAYLWHAVSLFDGLRSHAEPMSVLVENGRISRLWPAAQCNPSDFPHAQLLGTGGTLTPGLVDCHTHLVYAGNRAHEFALRQAGASYSEIAAAGGGILSTVHATRAASESALIEASMPRLDALLADGVTRVEIKSGYGLSLADELKMLHAAKALGQLRNVHIHTTLLAAHALPPEYQGRADAYIEQVCDVMIPAAAEAGLASAVDVFCEGIGFNLAQCERVYRAAQRHGLAIKAHAEQLTNLHGSALAARYQALSVDHLEYLDEAGVAAMAEHGTVAVLLPGAFHTLRETQLPPIALLRQYGVPMAVASDANPGTSPLCMPTLHLNLACVLFGLTPDEALAGMTAYAARALGLPEHGQIAAGQSAELCWWAAHSPAELAYAVQPNRLRQRMLDGVLCDAQ</sequence>
<dbReference type="UniPathway" id="UPA00379">
    <property type="reaction ID" value="UER00551"/>
</dbReference>
<gene>
    <name evidence="7" type="primary">hutI</name>
    <name evidence="9" type="ORF">SAMN05216214_12128</name>
</gene>
<dbReference type="NCBIfam" id="TIGR01224">
    <property type="entry name" value="hutI"/>
    <property type="match status" value="1"/>
</dbReference>
<keyword evidence="7" id="KW-0963">Cytoplasm</keyword>
<protein>
    <recommendedName>
        <fullName evidence="1 7">Imidazolonepropionase</fullName>
        <ecNumber evidence="1 7">3.5.2.7</ecNumber>
    </recommendedName>
    <alternativeName>
        <fullName evidence="7">Imidazolone-5-propionate hydrolase</fullName>
    </alternativeName>
</protein>
<dbReference type="Pfam" id="PF01979">
    <property type="entry name" value="Amidohydro_1"/>
    <property type="match status" value="1"/>
</dbReference>
<keyword evidence="4 7" id="KW-0369">Histidine metabolism</keyword>
<keyword evidence="10" id="KW-1185">Reference proteome</keyword>
<dbReference type="PANTHER" id="PTHR42752">
    <property type="entry name" value="IMIDAZOLONEPROPIONASE"/>
    <property type="match status" value="1"/>
</dbReference>
<feature type="binding site" evidence="7">
    <location>
        <position position="173"/>
    </location>
    <ligand>
        <name>4-imidazolone-5-propanoate</name>
        <dbReference type="ChEBI" id="CHEBI:77893"/>
    </ligand>
</feature>
<comment type="subcellular location">
    <subcellularLocation>
        <location evidence="7">Cytoplasm</location>
    </subcellularLocation>
</comment>
<dbReference type="SUPFAM" id="SSF51338">
    <property type="entry name" value="Composite domain of metallo-dependent hydrolases"/>
    <property type="match status" value="2"/>
</dbReference>
<feature type="binding site" evidence="7">
    <location>
        <position position="70"/>
    </location>
    <ligand>
        <name>Zn(2+)</name>
        <dbReference type="ChEBI" id="CHEBI:29105"/>
    </ligand>
</feature>
<evidence type="ECO:0000256" key="2">
    <source>
        <dbReference type="ARBA" id="ARBA00022723"/>
    </source>
</evidence>
<feature type="binding site" evidence="7">
    <location>
        <position position="238"/>
    </location>
    <ligand>
        <name>Zn(2+)</name>
        <dbReference type="ChEBI" id="CHEBI:29105"/>
    </ligand>
</feature>
<accession>A0A1H7SXU8</accession>
<feature type="binding site" evidence="7">
    <location>
        <position position="68"/>
    </location>
    <ligand>
        <name>Fe(3+)</name>
        <dbReference type="ChEBI" id="CHEBI:29034"/>
    </ligand>
</feature>
<dbReference type="Proteomes" id="UP000185766">
    <property type="component" value="Unassembled WGS sequence"/>
</dbReference>
<feature type="binding site" evidence="7">
    <location>
        <position position="238"/>
    </location>
    <ligand>
        <name>Fe(3+)</name>
        <dbReference type="ChEBI" id="CHEBI:29034"/>
    </ligand>
</feature>
<keyword evidence="5 7" id="KW-0862">Zinc</keyword>
<evidence type="ECO:0000259" key="8">
    <source>
        <dbReference type="Pfam" id="PF01979"/>
    </source>
</evidence>
<dbReference type="FunFam" id="3.20.20.140:FF:000007">
    <property type="entry name" value="Imidazolonepropionase"/>
    <property type="match status" value="1"/>
</dbReference>
<comment type="pathway">
    <text evidence="7">Amino-acid degradation; L-histidine degradation into L-glutamate; N-formimidoyl-L-glutamate from L-histidine: step 3/3.</text>
</comment>
<feature type="binding site" evidence="7">
    <location>
        <position position="313"/>
    </location>
    <ligand>
        <name>Fe(3+)</name>
        <dbReference type="ChEBI" id="CHEBI:29034"/>
    </ligand>
</feature>
<dbReference type="InterPro" id="IPR032466">
    <property type="entry name" value="Metal_Hydrolase"/>
</dbReference>
<evidence type="ECO:0000256" key="5">
    <source>
        <dbReference type="ARBA" id="ARBA00022833"/>
    </source>
</evidence>
<evidence type="ECO:0000313" key="9">
    <source>
        <dbReference type="EMBL" id="SEL77288.1"/>
    </source>
</evidence>
<feature type="domain" description="Amidohydrolase-related" evidence="8">
    <location>
        <begin position="59"/>
        <end position="397"/>
    </location>
</feature>
<comment type="similarity">
    <text evidence="7">Belongs to the metallo-dependent hydrolases superfamily. HutI family.</text>
</comment>
<proteinExistence type="inferred from homology"/>
<feature type="binding site" evidence="7">
    <location>
        <position position="140"/>
    </location>
    <ligand>
        <name>4-imidazolone-5-propanoate</name>
        <dbReference type="ChEBI" id="CHEBI:77893"/>
    </ligand>
</feature>
<dbReference type="EMBL" id="FOAS01000021">
    <property type="protein sequence ID" value="SEL77288.1"/>
    <property type="molecule type" value="Genomic_DNA"/>
</dbReference>
<dbReference type="GO" id="GO:0005737">
    <property type="term" value="C:cytoplasm"/>
    <property type="evidence" value="ECO:0007669"/>
    <property type="project" value="UniProtKB-SubCell"/>
</dbReference>
<evidence type="ECO:0000256" key="1">
    <source>
        <dbReference type="ARBA" id="ARBA00012864"/>
    </source>
</evidence>
<comment type="catalytic activity">
    <reaction evidence="7">
        <text>4-imidazolone-5-propanoate + H2O = N-formimidoyl-L-glutamate</text>
        <dbReference type="Rhea" id="RHEA:23660"/>
        <dbReference type="ChEBI" id="CHEBI:15377"/>
        <dbReference type="ChEBI" id="CHEBI:58928"/>
        <dbReference type="ChEBI" id="CHEBI:77893"/>
        <dbReference type="EC" id="3.5.2.7"/>
    </reaction>
</comment>
<feature type="binding site" evidence="7">
    <location>
        <position position="317"/>
    </location>
    <ligand>
        <name>N-formimidoyl-L-glutamate</name>
        <dbReference type="ChEBI" id="CHEBI:58928"/>
    </ligand>
</feature>
<dbReference type="STRING" id="1429083.GCA_001885685_02537"/>
<comment type="function">
    <text evidence="7">Catalyzes the hydrolytic cleavage of the carbon-nitrogen bond in imidazolone-5-propanoate to yield N-formimidoyl-L-glutamate. It is the third step in the universal histidine degradation pathway.</text>
</comment>
<feature type="binding site" evidence="7">
    <location>
        <position position="318"/>
    </location>
    <ligand>
        <name>4-imidazolone-5-propanoate</name>
        <dbReference type="ChEBI" id="CHEBI:77893"/>
    </ligand>
</feature>
<name>A0A1H7SXU8_9GAMM</name>
<dbReference type="AlphaFoldDB" id="A0A1H7SXU8"/>
<evidence type="ECO:0000256" key="6">
    <source>
        <dbReference type="ARBA" id="ARBA00023004"/>
    </source>
</evidence>
<dbReference type="SUPFAM" id="SSF51556">
    <property type="entry name" value="Metallo-dependent hydrolases"/>
    <property type="match status" value="1"/>
</dbReference>
<dbReference type="InterPro" id="IPR005920">
    <property type="entry name" value="HutI"/>
</dbReference>
<dbReference type="InterPro" id="IPR011059">
    <property type="entry name" value="Metal-dep_hydrolase_composite"/>
</dbReference>
<comment type="cofactor">
    <cofactor evidence="7">
        <name>Zn(2+)</name>
        <dbReference type="ChEBI" id="CHEBI:29105"/>
    </cofactor>
    <cofactor evidence="7">
        <name>Fe(3+)</name>
        <dbReference type="ChEBI" id="CHEBI:29034"/>
    </cofactor>
    <text evidence="7">Binds 1 zinc or iron ion per subunit.</text>
</comment>
<keyword evidence="2 7" id="KW-0479">Metal-binding</keyword>
<feature type="binding site" evidence="7">
    <location>
        <position position="313"/>
    </location>
    <ligand>
        <name>Zn(2+)</name>
        <dbReference type="ChEBI" id="CHEBI:29105"/>
    </ligand>
</feature>
<dbReference type="GO" id="GO:0005506">
    <property type="term" value="F:iron ion binding"/>
    <property type="evidence" value="ECO:0007669"/>
    <property type="project" value="UniProtKB-UniRule"/>
</dbReference>
<dbReference type="RefSeq" id="WP_407922798.1">
    <property type="nucleotide sequence ID" value="NZ_FOAS01000021.1"/>
</dbReference>
<feature type="binding site" evidence="7">
    <location>
        <position position="70"/>
    </location>
    <ligand>
        <name>Fe(3+)</name>
        <dbReference type="ChEBI" id="CHEBI:29034"/>
    </ligand>
</feature>
<feature type="binding site" evidence="7">
    <location>
        <position position="140"/>
    </location>
    <ligand>
        <name>N-formimidoyl-L-glutamate</name>
        <dbReference type="ChEBI" id="CHEBI:58928"/>
    </ligand>
</feature>
<reference evidence="9 10" key="1">
    <citation type="submission" date="2016-10" db="EMBL/GenBank/DDBJ databases">
        <authorList>
            <person name="de Groot N.N."/>
        </authorList>
    </citation>
    <scope>NUCLEOTIDE SEQUENCE [LARGE SCALE GENOMIC DNA]</scope>
    <source>
        <strain evidence="9 10">JCM 19513</strain>
    </source>
</reference>
<dbReference type="Gene3D" id="3.20.20.140">
    <property type="entry name" value="Metal-dependent hydrolases"/>
    <property type="match status" value="1"/>
</dbReference>
<dbReference type="GO" id="GO:0019556">
    <property type="term" value="P:L-histidine catabolic process to glutamate and formamide"/>
    <property type="evidence" value="ECO:0007669"/>
    <property type="project" value="UniProtKB-UniRule"/>
</dbReference>
<keyword evidence="3 7" id="KW-0378">Hydrolase</keyword>
<dbReference type="HAMAP" id="MF_00372">
    <property type="entry name" value="HutI"/>
    <property type="match status" value="1"/>
</dbReference>
<evidence type="ECO:0000256" key="4">
    <source>
        <dbReference type="ARBA" id="ARBA00022808"/>
    </source>
</evidence>
<feature type="binding site" evidence="7">
    <location>
        <position position="241"/>
    </location>
    <ligand>
        <name>4-imidazolone-5-propanoate</name>
        <dbReference type="ChEBI" id="CHEBI:77893"/>
    </ligand>
</feature>
<organism evidence="9 10">
    <name type="scientific">Atopomonas hussainii</name>
    <dbReference type="NCBI Taxonomy" id="1429083"/>
    <lineage>
        <taxon>Bacteria</taxon>
        <taxon>Pseudomonadati</taxon>
        <taxon>Pseudomonadota</taxon>
        <taxon>Gammaproteobacteria</taxon>
        <taxon>Pseudomonadales</taxon>
        <taxon>Pseudomonadaceae</taxon>
        <taxon>Atopomonas</taxon>
    </lineage>
</organism>
<dbReference type="PANTHER" id="PTHR42752:SF1">
    <property type="entry name" value="IMIDAZOLONEPROPIONASE-RELATED"/>
    <property type="match status" value="1"/>
</dbReference>
<feature type="binding site" evidence="7">
    <location>
        <position position="68"/>
    </location>
    <ligand>
        <name>Zn(2+)</name>
        <dbReference type="ChEBI" id="CHEBI:29105"/>
    </ligand>
</feature>
<dbReference type="GO" id="GO:0008270">
    <property type="term" value="F:zinc ion binding"/>
    <property type="evidence" value="ECO:0007669"/>
    <property type="project" value="UniProtKB-UniRule"/>
</dbReference>
<dbReference type="InterPro" id="IPR006680">
    <property type="entry name" value="Amidohydro-rel"/>
</dbReference>
<evidence type="ECO:0000256" key="3">
    <source>
        <dbReference type="ARBA" id="ARBA00022801"/>
    </source>
</evidence>
<dbReference type="GO" id="GO:0050480">
    <property type="term" value="F:imidazolonepropionase activity"/>
    <property type="evidence" value="ECO:0007669"/>
    <property type="project" value="UniProtKB-UniRule"/>
</dbReference>